<dbReference type="InterPro" id="IPR003995">
    <property type="entry name" value="RTX_toxin_determinant-A"/>
</dbReference>
<dbReference type="RefSeq" id="WP_183955029.1">
    <property type="nucleotide sequence ID" value="NZ_JACIEB010000003.1"/>
</dbReference>
<name>A0A7W6DJV3_9SPHN</name>
<protein>
    <submittedName>
        <fullName evidence="8">Ca2+-binding RTX toxin-like protein</fullName>
    </submittedName>
</protein>
<gene>
    <name evidence="8" type="ORF">GGR44_001586</name>
</gene>
<evidence type="ECO:0000256" key="3">
    <source>
        <dbReference type="ARBA" id="ARBA00022525"/>
    </source>
</evidence>
<keyword evidence="7" id="KW-0472">Membrane</keyword>
<organism evidence="8 9">
    <name type="scientific">Sphingobium fontiphilum</name>
    <dbReference type="NCBI Taxonomy" id="944425"/>
    <lineage>
        <taxon>Bacteria</taxon>
        <taxon>Pseudomonadati</taxon>
        <taxon>Pseudomonadota</taxon>
        <taxon>Alphaproteobacteria</taxon>
        <taxon>Sphingomonadales</taxon>
        <taxon>Sphingomonadaceae</taxon>
        <taxon>Sphingobium</taxon>
    </lineage>
</organism>
<dbReference type="InterPro" id="IPR011049">
    <property type="entry name" value="Serralysin-like_metalloprot_C"/>
</dbReference>
<comment type="caution">
    <text evidence="8">The sequence shown here is derived from an EMBL/GenBank/DDBJ whole genome shotgun (WGS) entry which is preliminary data.</text>
</comment>
<dbReference type="PROSITE" id="PS00330">
    <property type="entry name" value="HEMOLYSIN_CALCIUM"/>
    <property type="match status" value="10"/>
</dbReference>
<dbReference type="Proteomes" id="UP000552757">
    <property type="component" value="Unassembled WGS sequence"/>
</dbReference>
<reference evidence="8 9" key="1">
    <citation type="submission" date="2020-08" db="EMBL/GenBank/DDBJ databases">
        <title>Genomic Encyclopedia of Type Strains, Phase IV (KMG-IV): sequencing the most valuable type-strain genomes for metagenomic binning, comparative biology and taxonomic classification.</title>
        <authorList>
            <person name="Goeker M."/>
        </authorList>
    </citation>
    <scope>NUCLEOTIDE SEQUENCE [LARGE SCALE GENOMIC DNA]</scope>
    <source>
        <strain evidence="8 9">DSM 29348</strain>
    </source>
</reference>
<dbReference type="InterPro" id="IPR001343">
    <property type="entry name" value="Hemolysn_Ca-bd"/>
</dbReference>
<keyword evidence="3" id="KW-0964">Secreted</keyword>
<dbReference type="PANTHER" id="PTHR38340">
    <property type="entry name" value="S-LAYER PROTEIN"/>
    <property type="match status" value="1"/>
</dbReference>
<evidence type="ECO:0000256" key="2">
    <source>
        <dbReference type="ARBA" id="ARBA00004613"/>
    </source>
</evidence>
<dbReference type="Pfam" id="PF00353">
    <property type="entry name" value="HemolysinCabind"/>
    <property type="match status" value="7"/>
</dbReference>
<comment type="subcellular location">
    <subcellularLocation>
        <location evidence="1">Membrane</location>
    </subcellularLocation>
    <subcellularLocation>
        <location evidence="2">Secreted</location>
    </subcellularLocation>
</comment>
<dbReference type="SUPFAM" id="SSF51120">
    <property type="entry name" value="beta-Roll"/>
    <property type="match status" value="6"/>
</dbReference>
<evidence type="ECO:0000256" key="1">
    <source>
        <dbReference type="ARBA" id="ARBA00004370"/>
    </source>
</evidence>
<dbReference type="Gene3D" id="2.150.10.10">
    <property type="entry name" value="Serralysin-like metalloprotease, C-terminal"/>
    <property type="match status" value="6"/>
</dbReference>
<evidence type="ECO:0000313" key="8">
    <source>
        <dbReference type="EMBL" id="MBB3981927.1"/>
    </source>
</evidence>
<keyword evidence="9" id="KW-1185">Reference proteome</keyword>
<dbReference type="PRINTS" id="PR00313">
    <property type="entry name" value="CABNDNGRPT"/>
</dbReference>
<dbReference type="InterPro" id="IPR018511">
    <property type="entry name" value="Hemolysin-typ_Ca-bd_CS"/>
</dbReference>
<dbReference type="GO" id="GO:0016020">
    <property type="term" value="C:membrane"/>
    <property type="evidence" value="ECO:0007669"/>
    <property type="project" value="UniProtKB-SubCell"/>
</dbReference>
<dbReference type="GO" id="GO:0090729">
    <property type="term" value="F:toxin activity"/>
    <property type="evidence" value="ECO:0007669"/>
    <property type="project" value="UniProtKB-KW"/>
</dbReference>
<dbReference type="AlphaFoldDB" id="A0A7W6DJV3"/>
<evidence type="ECO:0000256" key="6">
    <source>
        <dbReference type="ARBA" id="ARBA00023026"/>
    </source>
</evidence>
<dbReference type="PRINTS" id="PR01488">
    <property type="entry name" value="RTXTOXINA"/>
</dbReference>
<dbReference type="EMBL" id="JACIEB010000003">
    <property type="protein sequence ID" value="MBB3981927.1"/>
    <property type="molecule type" value="Genomic_DNA"/>
</dbReference>
<proteinExistence type="predicted"/>
<evidence type="ECO:0000256" key="4">
    <source>
        <dbReference type="ARBA" id="ARBA00022656"/>
    </source>
</evidence>
<sequence>MSGSVNYGLYVDRESGTFDISIDYYVPGYDDPETGESFYETNWSFYFYDHNSGSGGGGGGYGWDSGWAPLSIGFPGGDQIMDATLDFYAQNWFSGENVSMQWHILNAGLATQGVTLTGLATADIILSGYGDDSLSGLGGDDYLDGGDGDDVIDGGEGNDEIWGGGGADAMTGGGGHDRYYVDSVDDIVVEAEGGGYDIVFSSVSHTLADHVESLSLAWPGLLNGTGNAGANNLYGNESTNILRGLGGDDALFGYGGDDRLLGGDGDDYLDGGLGDDRMAGGIGNDSYVIDSIADRVFERAGEGVDEARVLAAAYRLGDHVENLTNVGSAATFLGVGNGLANVITGSWQRDILLGMAGADVLAGGDGNDLLQGGAEGDLLQGGDGFDVASYAHATSGVTANLHRGRGMAGEAMGDRFESIEGLAGSDHGDLLLGDIGNNRLLGAGGDDDLRGGGGNDWLNGGTGADRLDGGLGQNGVSYAGSATGVAIDLASQTASGGDADGDLLANFVHAEGSDGNDVIVGDGRANLLSGRGGDDRLEGGGGADILRGGAGADMLIGGTGMDSTDYGTSSAGVTINLANGTALGGDATGDSFESIERVIGSAHGDSITGDDNANMLSGGDGDDLLTGGGGNDVIRGGFGVDTMDGGEGRDTISYQGSTNWVSVFLYAGVAYGSEGAGDSLTGFENIRGSEVGDALYGDGGNNRIEGGGGGDYIVGGGGRDVLVGGDGDDAFLMTTDSGVDTIVDFLPGGGWEDRIHVDMGGAFADFDSIMAVATQVGDDTVIDFSGGNILILAGIDRSALTAQDFVM</sequence>
<keyword evidence="5" id="KW-0677">Repeat</keyword>
<evidence type="ECO:0000313" key="9">
    <source>
        <dbReference type="Proteomes" id="UP000552757"/>
    </source>
</evidence>
<evidence type="ECO:0000256" key="5">
    <source>
        <dbReference type="ARBA" id="ARBA00022737"/>
    </source>
</evidence>
<evidence type="ECO:0000256" key="7">
    <source>
        <dbReference type="ARBA" id="ARBA00023136"/>
    </source>
</evidence>
<keyword evidence="6" id="KW-0843">Virulence</keyword>
<dbReference type="GO" id="GO:0005509">
    <property type="term" value="F:calcium ion binding"/>
    <property type="evidence" value="ECO:0007669"/>
    <property type="project" value="InterPro"/>
</dbReference>
<dbReference type="GO" id="GO:0005576">
    <property type="term" value="C:extracellular region"/>
    <property type="evidence" value="ECO:0007669"/>
    <property type="project" value="UniProtKB-SubCell"/>
</dbReference>
<accession>A0A7W6DJV3</accession>
<dbReference type="PANTHER" id="PTHR38340:SF1">
    <property type="entry name" value="S-LAYER PROTEIN"/>
    <property type="match status" value="1"/>
</dbReference>
<keyword evidence="4" id="KW-0800">Toxin</keyword>
<dbReference type="InterPro" id="IPR050557">
    <property type="entry name" value="RTX_toxin/Mannuronan_C5-epim"/>
</dbReference>